<gene>
    <name evidence="1" type="ORF">C1H46_018891</name>
</gene>
<evidence type="ECO:0000313" key="1">
    <source>
        <dbReference type="EMBL" id="TQD95479.1"/>
    </source>
</evidence>
<comment type="caution">
    <text evidence="1">The sequence shown here is derived from an EMBL/GenBank/DDBJ whole genome shotgun (WGS) entry which is preliminary data.</text>
</comment>
<evidence type="ECO:0000313" key="2">
    <source>
        <dbReference type="Proteomes" id="UP000315295"/>
    </source>
</evidence>
<protein>
    <submittedName>
        <fullName evidence="1">Uncharacterized protein</fullName>
    </submittedName>
</protein>
<reference evidence="1 2" key="1">
    <citation type="journal article" date="2019" name="G3 (Bethesda)">
        <title>Sequencing of a Wild Apple (Malus baccata) Genome Unravels the Differences Between Cultivated and Wild Apple Species Regarding Disease Resistance and Cold Tolerance.</title>
        <authorList>
            <person name="Chen X."/>
        </authorList>
    </citation>
    <scope>NUCLEOTIDE SEQUENCE [LARGE SCALE GENOMIC DNA]</scope>
    <source>
        <strain evidence="2">cv. Shandingzi</strain>
        <tissue evidence="1">Leaves</tissue>
    </source>
</reference>
<keyword evidence="2" id="KW-1185">Reference proteome</keyword>
<accession>A0A540MAH7</accession>
<proteinExistence type="predicted"/>
<dbReference type="Proteomes" id="UP000315295">
    <property type="component" value="Unassembled WGS sequence"/>
</dbReference>
<sequence>MELAYPCVLSSHSYEEQESRCLGHLFLGGNKVIDDGDQAKESDRLMDDDQISAGKLEVDIKTGIDSATAGEHKVIEREDDKAKENDGLKDNGQISVGELEADMKTGIDSAAVGEHKVIDESVGDQAKENDGLKDNGQISAGELAAQLTPVTMTLSEGESPKVDIEPSGRECFKELMKLGKGAENARSLNVS</sequence>
<dbReference type="AlphaFoldDB" id="A0A540MAH7"/>
<dbReference type="EMBL" id="VIEB01000313">
    <property type="protein sequence ID" value="TQD95479.1"/>
    <property type="molecule type" value="Genomic_DNA"/>
</dbReference>
<organism evidence="1 2">
    <name type="scientific">Malus baccata</name>
    <name type="common">Siberian crab apple</name>
    <name type="synonym">Pyrus baccata</name>
    <dbReference type="NCBI Taxonomy" id="106549"/>
    <lineage>
        <taxon>Eukaryota</taxon>
        <taxon>Viridiplantae</taxon>
        <taxon>Streptophyta</taxon>
        <taxon>Embryophyta</taxon>
        <taxon>Tracheophyta</taxon>
        <taxon>Spermatophyta</taxon>
        <taxon>Magnoliopsida</taxon>
        <taxon>eudicotyledons</taxon>
        <taxon>Gunneridae</taxon>
        <taxon>Pentapetalae</taxon>
        <taxon>rosids</taxon>
        <taxon>fabids</taxon>
        <taxon>Rosales</taxon>
        <taxon>Rosaceae</taxon>
        <taxon>Amygdaloideae</taxon>
        <taxon>Maleae</taxon>
        <taxon>Malus</taxon>
    </lineage>
</organism>
<name>A0A540MAH7_MALBA</name>
<dbReference type="STRING" id="106549.A0A540MAH7"/>